<dbReference type="UniPathway" id="UPA00193"/>
<keyword evidence="11" id="KW-1185">Reference proteome</keyword>
<dbReference type="Pfam" id="PF02219">
    <property type="entry name" value="MTHFR"/>
    <property type="match status" value="1"/>
</dbReference>
<gene>
    <name evidence="10" type="ORF">FIV46_17285</name>
</gene>
<evidence type="ECO:0000256" key="6">
    <source>
        <dbReference type="ARBA" id="ARBA00023002"/>
    </source>
</evidence>
<evidence type="ECO:0000256" key="7">
    <source>
        <dbReference type="ARBA" id="ARBA00034478"/>
    </source>
</evidence>
<reference evidence="11" key="1">
    <citation type="submission" date="2019-06" db="EMBL/GenBank/DDBJ databases">
        <title>The complete genome of Emcibacter congregatus ZYLT.</title>
        <authorList>
            <person name="Zhao Z."/>
        </authorList>
    </citation>
    <scope>NUCLEOTIDE SEQUENCE [LARGE SCALE GENOMIC DNA]</scope>
    <source>
        <strain evidence="11">MCCC 1A06723</strain>
    </source>
</reference>
<dbReference type="GO" id="GO:0035999">
    <property type="term" value="P:tetrahydrofolate interconversion"/>
    <property type="evidence" value="ECO:0007669"/>
    <property type="project" value="UniProtKB-UniPathway"/>
</dbReference>
<comment type="pathway">
    <text evidence="7">Amino-acid biosynthesis; L-methionine biosynthesis via de novo pathway.</text>
</comment>
<evidence type="ECO:0000256" key="2">
    <source>
        <dbReference type="ARBA" id="ARBA00004777"/>
    </source>
</evidence>
<keyword evidence="5 9" id="KW-0274">FAD</keyword>
<evidence type="ECO:0000313" key="11">
    <source>
        <dbReference type="Proteomes" id="UP000319148"/>
    </source>
</evidence>
<evidence type="ECO:0000256" key="4">
    <source>
        <dbReference type="ARBA" id="ARBA00022630"/>
    </source>
</evidence>
<organism evidence="10 11">
    <name type="scientific">Emcibacter nanhaiensis</name>
    <dbReference type="NCBI Taxonomy" id="1505037"/>
    <lineage>
        <taxon>Bacteria</taxon>
        <taxon>Pseudomonadati</taxon>
        <taxon>Pseudomonadota</taxon>
        <taxon>Alphaproteobacteria</taxon>
        <taxon>Emcibacterales</taxon>
        <taxon>Emcibacteraceae</taxon>
        <taxon>Emcibacter</taxon>
    </lineage>
</organism>
<dbReference type="Gene3D" id="3.20.20.220">
    <property type="match status" value="1"/>
</dbReference>
<dbReference type="InterPro" id="IPR003171">
    <property type="entry name" value="Mehydrof_redctse-like"/>
</dbReference>
<comment type="cofactor">
    <cofactor evidence="1 9">
        <name>FAD</name>
        <dbReference type="ChEBI" id="CHEBI:57692"/>
    </cofactor>
</comment>
<dbReference type="SUPFAM" id="SSF51730">
    <property type="entry name" value="FAD-linked oxidoreductase"/>
    <property type="match status" value="1"/>
</dbReference>
<name>A0A501PCS8_9PROT</name>
<dbReference type="GO" id="GO:0106312">
    <property type="term" value="F:methylenetetrahydrofolate reductase (NADH) activity"/>
    <property type="evidence" value="ECO:0007669"/>
    <property type="project" value="UniProtKB-EC"/>
</dbReference>
<dbReference type="GO" id="GO:0009086">
    <property type="term" value="P:methionine biosynthetic process"/>
    <property type="evidence" value="ECO:0007669"/>
    <property type="project" value="TreeGrafter"/>
</dbReference>
<protein>
    <recommendedName>
        <fullName evidence="9">Methylenetetrahydrofolate reductase</fullName>
    </recommendedName>
</protein>
<evidence type="ECO:0000313" key="10">
    <source>
        <dbReference type="EMBL" id="TPD57851.1"/>
    </source>
</evidence>
<dbReference type="AlphaFoldDB" id="A0A501PCS8"/>
<proteinExistence type="inferred from homology"/>
<evidence type="ECO:0000256" key="8">
    <source>
        <dbReference type="ARBA" id="ARBA00048628"/>
    </source>
</evidence>
<dbReference type="PANTHER" id="PTHR45754">
    <property type="entry name" value="METHYLENETETRAHYDROFOLATE REDUCTASE"/>
    <property type="match status" value="1"/>
</dbReference>
<comment type="similarity">
    <text evidence="3 9">Belongs to the methylenetetrahydrofolate reductase family.</text>
</comment>
<dbReference type="EMBL" id="VFIY01000018">
    <property type="protein sequence ID" value="TPD57851.1"/>
    <property type="molecule type" value="Genomic_DNA"/>
</dbReference>
<dbReference type="Proteomes" id="UP000319148">
    <property type="component" value="Unassembled WGS sequence"/>
</dbReference>
<comment type="caution">
    <text evidence="10">The sequence shown here is derived from an EMBL/GenBank/DDBJ whole genome shotgun (WGS) entry which is preliminary data.</text>
</comment>
<evidence type="ECO:0000256" key="5">
    <source>
        <dbReference type="ARBA" id="ARBA00022827"/>
    </source>
</evidence>
<comment type="catalytic activity">
    <reaction evidence="8">
        <text>(6S)-5-methyl-5,6,7,8-tetrahydrofolate + NAD(+) = (6R)-5,10-methylene-5,6,7,8-tetrahydrofolate + NADH + H(+)</text>
        <dbReference type="Rhea" id="RHEA:19821"/>
        <dbReference type="ChEBI" id="CHEBI:15378"/>
        <dbReference type="ChEBI" id="CHEBI:15636"/>
        <dbReference type="ChEBI" id="CHEBI:18608"/>
        <dbReference type="ChEBI" id="CHEBI:57540"/>
        <dbReference type="ChEBI" id="CHEBI:57945"/>
        <dbReference type="EC" id="1.5.1.54"/>
    </reaction>
    <physiologicalReaction direction="right-to-left" evidence="8">
        <dbReference type="Rhea" id="RHEA:19823"/>
    </physiologicalReaction>
</comment>
<keyword evidence="6 9" id="KW-0560">Oxidoreductase</keyword>
<keyword evidence="4 9" id="KW-0285">Flavoprotein</keyword>
<sequence>MAVTTMTTQETALSKFLTGYTAEVTSGDSKSIKAAGEKMAPGSEVFVASLPKNTLDDLVGAITKLSESGLNAVPHIVARNIENYETLDNLLGRLVREAGVDRALVLGGDRDEAVGDYSSSLELIETGLFEKHGIRKIYIGSYPEGHARIPDDILEQAIKDKLAAAEKAGLEVELVTQFCFDAQPFIDMTRRFRAQGITTPLRVGVAGPAKTLTLIKYAMACGVGPSLRALKERENMAKSMLSGETPEALLNELAQANADDPSLGLSGVHFFTFGSLIKSADFAGQHMAG</sequence>
<comment type="pathway">
    <text evidence="2 9">One-carbon metabolism; tetrahydrofolate interconversion.</text>
</comment>
<evidence type="ECO:0000256" key="3">
    <source>
        <dbReference type="ARBA" id="ARBA00006743"/>
    </source>
</evidence>
<dbReference type="InterPro" id="IPR029041">
    <property type="entry name" value="FAD-linked_oxidoreductase-like"/>
</dbReference>
<evidence type="ECO:0000256" key="9">
    <source>
        <dbReference type="RuleBase" id="RU003862"/>
    </source>
</evidence>
<dbReference type="GO" id="GO:0005829">
    <property type="term" value="C:cytosol"/>
    <property type="evidence" value="ECO:0007669"/>
    <property type="project" value="TreeGrafter"/>
</dbReference>
<accession>A0A501PCS8</accession>
<dbReference type="PANTHER" id="PTHR45754:SF3">
    <property type="entry name" value="METHYLENETETRAHYDROFOLATE REDUCTASE (NADPH)"/>
    <property type="match status" value="1"/>
</dbReference>
<dbReference type="OrthoDB" id="9812555at2"/>
<evidence type="ECO:0000256" key="1">
    <source>
        <dbReference type="ARBA" id="ARBA00001974"/>
    </source>
</evidence>
<dbReference type="GO" id="GO:0071949">
    <property type="term" value="F:FAD binding"/>
    <property type="evidence" value="ECO:0007669"/>
    <property type="project" value="TreeGrafter"/>
</dbReference>